<organism evidence="15 16">
    <name type="scientific">Actinomadura geliboluensis</name>
    <dbReference type="NCBI Taxonomy" id="882440"/>
    <lineage>
        <taxon>Bacteria</taxon>
        <taxon>Bacillati</taxon>
        <taxon>Actinomycetota</taxon>
        <taxon>Actinomycetes</taxon>
        <taxon>Streptosporangiales</taxon>
        <taxon>Thermomonosporaceae</taxon>
        <taxon>Actinomadura</taxon>
    </lineage>
</organism>
<keyword evidence="10 12" id="KW-0456">Lyase</keyword>
<comment type="catalytic activity">
    <reaction evidence="1 12">
        <text>(2R,3S)-3-isopropylmalate = (2S)-2-isopropylmalate</text>
        <dbReference type="Rhea" id="RHEA:32287"/>
        <dbReference type="ChEBI" id="CHEBI:1178"/>
        <dbReference type="ChEBI" id="CHEBI:35121"/>
        <dbReference type="EC" id="4.2.1.33"/>
    </reaction>
</comment>
<feature type="binding site" evidence="12">
    <location>
        <position position="409"/>
    </location>
    <ligand>
        <name>[4Fe-4S] cluster</name>
        <dbReference type="ChEBI" id="CHEBI:49883"/>
    </ligand>
</feature>
<dbReference type="UniPathway" id="UPA00048">
    <property type="reaction ID" value="UER00071"/>
</dbReference>
<keyword evidence="4 12" id="KW-0432">Leucine biosynthesis</keyword>
<dbReference type="HAMAP" id="MF_01026">
    <property type="entry name" value="LeuC_type1"/>
    <property type="match status" value="1"/>
</dbReference>
<dbReference type="OrthoDB" id="3448816at2"/>
<dbReference type="EC" id="4.2.1.33" evidence="12"/>
<dbReference type="Proteomes" id="UP000305238">
    <property type="component" value="Unassembled WGS sequence"/>
</dbReference>
<dbReference type="NCBIfam" id="NF004016">
    <property type="entry name" value="PRK05478.1"/>
    <property type="match status" value="1"/>
</dbReference>
<dbReference type="PRINTS" id="PR00415">
    <property type="entry name" value="ACONITASE"/>
</dbReference>
<dbReference type="PROSITE" id="PS00450">
    <property type="entry name" value="ACONITASE_1"/>
    <property type="match status" value="1"/>
</dbReference>
<evidence type="ECO:0000256" key="5">
    <source>
        <dbReference type="ARBA" id="ARBA00022485"/>
    </source>
</evidence>
<evidence type="ECO:0000256" key="6">
    <source>
        <dbReference type="ARBA" id="ARBA00022605"/>
    </source>
</evidence>
<evidence type="ECO:0000256" key="7">
    <source>
        <dbReference type="ARBA" id="ARBA00022723"/>
    </source>
</evidence>
<reference evidence="15 16" key="1">
    <citation type="submission" date="2019-05" db="EMBL/GenBank/DDBJ databases">
        <title>Draft genome sequence of Actinomadura geliboluensis A8036.</title>
        <authorList>
            <person name="Saricaoglu S."/>
            <person name="Isik K."/>
        </authorList>
    </citation>
    <scope>NUCLEOTIDE SEQUENCE [LARGE SCALE GENOMIC DNA]</scope>
    <source>
        <strain evidence="15 16">A8036</strain>
    </source>
</reference>
<comment type="caution">
    <text evidence="15">The sequence shown here is derived from an EMBL/GenBank/DDBJ whole genome shotgun (WGS) entry which is preliminary data.</text>
</comment>
<dbReference type="GO" id="GO:0046872">
    <property type="term" value="F:metal ion binding"/>
    <property type="evidence" value="ECO:0007669"/>
    <property type="project" value="UniProtKB-KW"/>
</dbReference>
<dbReference type="GO" id="GO:0003861">
    <property type="term" value="F:3-isopropylmalate dehydratase activity"/>
    <property type="evidence" value="ECO:0007669"/>
    <property type="project" value="UniProtKB-UniRule"/>
</dbReference>
<dbReference type="InterPro" id="IPR033941">
    <property type="entry name" value="IPMI_cat"/>
</dbReference>
<feature type="region of interest" description="Disordered" evidence="13">
    <location>
        <begin position="417"/>
        <end position="447"/>
    </location>
</feature>
<accession>A0A5S4HAA1</accession>
<dbReference type="NCBIfam" id="TIGR00170">
    <property type="entry name" value="leuC"/>
    <property type="match status" value="1"/>
</dbReference>
<dbReference type="PANTHER" id="PTHR43822:SF9">
    <property type="entry name" value="3-ISOPROPYLMALATE DEHYDRATASE"/>
    <property type="match status" value="1"/>
</dbReference>
<evidence type="ECO:0000256" key="2">
    <source>
        <dbReference type="ARBA" id="ARBA00002695"/>
    </source>
</evidence>
<comment type="similarity">
    <text evidence="12">Belongs to the aconitase/IPM isomerase family. LeuC type 1 subfamily.</text>
</comment>
<keyword evidence="11 12" id="KW-0100">Branched-chain amino acid biosynthesis</keyword>
<dbReference type="Pfam" id="PF00330">
    <property type="entry name" value="Aconitase"/>
    <property type="match status" value="1"/>
</dbReference>
<dbReference type="InterPro" id="IPR015931">
    <property type="entry name" value="Acnase/IPM_dHydase_lsu_aba_1/3"/>
</dbReference>
<dbReference type="EMBL" id="VCKZ01000007">
    <property type="protein sequence ID" value="TMR42087.1"/>
    <property type="molecule type" value="Genomic_DNA"/>
</dbReference>
<evidence type="ECO:0000256" key="3">
    <source>
        <dbReference type="ARBA" id="ARBA00004729"/>
    </source>
</evidence>
<evidence type="ECO:0000256" key="4">
    <source>
        <dbReference type="ARBA" id="ARBA00022430"/>
    </source>
</evidence>
<feature type="binding site" evidence="12">
    <location>
        <position position="406"/>
    </location>
    <ligand>
        <name>[4Fe-4S] cluster</name>
        <dbReference type="ChEBI" id="CHEBI:49883"/>
    </ligand>
</feature>
<keyword evidence="8 12" id="KW-0408">Iron</keyword>
<dbReference type="InterPro" id="IPR001030">
    <property type="entry name" value="Acoase/IPM_deHydtase_lsu_aba"/>
</dbReference>
<dbReference type="SUPFAM" id="SSF53732">
    <property type="entry name" value="Aconitase iron-sulfur domain"/>
    <property type="match status" value="1"/>
</dbReference>
<name>A0A5S4HAA1_9ACTN</name>
<evidence type="ECO:0000256" key="8">
    <source>
        <dbReference type="ARBA" id="ARBA00023004"/>
    </source>
</evidence>
<sequence length="467" mass="49247">MAPTTLAGKIWDRHVIERGDSDLLYIDLHLLHELTSPQAFEGLRTAGRAVRRPDLAVATADHNVPTSAEGLSLLDGLSARQLRIQRDNCRQAGIELHPLGSPGQGIVHVIGPELGLTQPGMTIVCGDSHTATLGAFGAIAFGIGTSQVEHVLATQTLWAPRPRTMAVTVRGMPRPGTTAKDLTLAIIARIGTAGGAGTLIEYRGEAIAALPMEGRMTVCNMAIEAGARSGMIAPDETTFAYLEHRERSPRGRLWEQALDDWRTLRTDDGAVFDREAVIDAASIGPQASWGTNPAQTTGIDGTVPAPESFADPAERAAAERALAYMDLAPGTAMRDIAISTVFIGSCTNGRLADLRAAADVLRGRRVAPGVRALVVPGSTRVKRLAEEEGLDEVFRAAGFEWRSSGCSMCVGMNGDAVEPGGRSASTSNRNFEGRQGPGARTHLVSPESAAASAVLGHLASAADLREH</sequence>
<comment type="subunit">
    <text evidence="12">Heterodimer of LeuC and LeuD.</text>
</comment>
<evidence type="ECO:0000313" key="16">
    <source>
        <dbReference type="Proteomes" id="UP000305238"/>
    </source>
</evidence>
<keyword evidence="9 12" id="KW-0411">Iron-sulfur</keyword>
<gene>
    <name evidence="12 15" type="primary">leuC</name>
    <name evidence="15" type="ORF">ETD96_02490</name>
</gene>
<evidence type="ECO:0000256" key="13">
    <source>
        <dbReference type="SAM" id="MobiDB-lite"/>
    </source>
</evidence>
<evidence type="ECO:0000256" key="9">
    <source>
        <dbReference type="ARBA" id="ARBA00023014"/>
    </source>
</evidence>
<dbReference type="PANTHER" id="PTHR43822">
    <property type="entry name" value="HOMOACONITASE, MITOCHONDRIAL-RELATED"/>
    <property type="match status" value="1"/>
</dbReference>
<dbReference type="InterPro" id="IPR050067">
    <property type="entry name" value="IPM_dehydratase_rel_enz"/>
</dbReference>
<dbReference type="InterPro" id="IPR036008">
    <property type="entry name" value="Aconitase_4Fe-4S_dom"/>
</dbReference>
<dbReference type="FunFam" id="3.30.499.10:FF:000007">
    <property type="entry name" value="3-isopropylmalate dehydratase large subunit"/>
    <property type="match status" value="1"/>
</dbReference>
<dbReference type="RefSeq" id="WP_138633324.1">
    <property type="nucleotide sequence ID" value="NZ_VCKZ01000007.1"/>
</dbReference>
<evidence type="ECO:0000256" key="10">
    <source>
        <dbReference type="ARBA" id="ARBA00023239"/>
    </source>
</evidence>
<dbReference type="InterPro" id="IPR004430">
    <property type="entry name" value="3-IsopropMal_deHydase_lsu"/>
</dbReference>
<comment type="cofactor">
    <cofactor evidence="12">
        <name>[4Fe-4S] cluster</name>
        <dbReference type="ChEBI" id="CHEBI:49883"/>
    </cofactor>
    <text evidence="12">Binds 1 [4Fe-4S] cluster per subunit.</text>
</comment>
<comment type="function">
    <text evidence="2 12">Catalyzes the isomerization between 2-isopropylmalate and 3-isopropylmalate, via the formation of 2-isopropylmaleate.</text>
</comment>
<comment type="pathway">
    <text evidence="3 12">Amino-acid biosynthesis; L-leucine biosynthesis; L-leucine from 3-methyl-2-oxobutanoate: step 2/4.</text>
</comment>
<dbReference type="PROSITE" id="PS01244">
    <property type="entry name" value="ACONITASE_2"/>
    <property type="match status" value="1"/>
</dbReference>
<dbReference type="GO" id="GO:0009098">
    <property type="term" value="P:L-leucine biosynthetic process"/>
    <property type="evidence" value="ECO:0007669"/>
    <property type="project" value="UniProtKB-UniRule"/>
</dbReference>
<feature type="domain" description="Aconitase/3-isopropylmalate dehydratase large subunit alpha/beta/alpha" evidence="14">
    <location>
        <begin position="9"/>
        <end position="456"/>
    </location>
</feature>
<keyword evidence="7 12" id="KW-0479">Metal-binding</keyword>
<keyword evidence="5 12" id="KW-0004">4Fe-4S</keyword>
<evidence type="ECO:0000256" key="1">
    <source>
        <dbReference type="ARBA" id="ARBA00000491"/>
    </source>
</evidence>
<dbReference type="AlphaFoldDB" id="A0A5S4HAA1"/>
<dbReference type="Gene3D" id="3.30.499.10">
    <property type="entry name" value="Aconitase, domain 3"/>
    <property type="match status" value="2"/>
</dbReference>
<evidence type="ECO:0000259" key="14">
    <source>
        <dbReference type="Pfam" id="PF00330"/>
    </source>
</evidence>
<evidence type="ECO:0000256" key="11">
    <source>
        <dbReference type="ARBA" id="ARBA00023304"/>
    </source>
</evidence>
<dbReference type="NCBIfam" id="NF009116">
    <property type="entry name" value="PRK12466.1"/>
    <property type="match status" value="1"/>
</dbReference>
<proteinExistence type="inferred from homology"/>
<protein>
    <recommendedName>
        <fullName evidence="12">3-isopropylmalate dehydratase large subunit</fullName>
        <ecNumber evidence="12">4.2.1.33</ecNumber>
    </recommendedName>
    <alternativeName>
        <fullName evidence="12">Alpha-IPM isomerase</fullName>
        <shortName evidence="12">IPMI</shortName>
    </alternativeName>
    <alternativeName>
        <fullName evidence="12">Isopropylmalate isomerase</fullName>
    </alternativeName>
</protein>
<dbReference type="InterPro" id="IPR018136">
    <property type="entry name" value="Aconitase_4Fe-4S_BS"/>
</dbReference>
<evidence type="ECO:0000313" key="15">
    <source>
        <dbReference type="EMBL" id="TMR42087.1"/>
    </source>
</evidence>
<dbReference type="CDD" id="cd01583">
    <property type="entry name" value="IPMI"/>
    <property type="match status" value="1"/>
</dbReference>
<keyword evidence="6 12" id="KW-0028">Amino-acid biosynthesis</keyword>
<evidence type="ECO:0000256" key="12">
    <source>
        <dbReference type="HAMAP-Rule" id="MF_01026"/>
    </source>
</evidence>
<keyword evidence="16" id="KW-1185">Reference proteome</keyword>
<feature type="binding site" evidence="12">
    <location>
        <position position="346"/>
    </location>
    <ligand>
        <name>[4Fe-4S] cluster</name>
        <dbReference type="ChEBI" id="CHEBI:49883"/>
    </ligand>
</feature>
<dbReference type="GO" id="GO:0051539">
    <property type="term" value="F:4 iron, 4 sulfur cluster binding"/>
    <property type="evidence" value="ECO:0007669"/>
    <property type="project" value="UniProtKB-KW"/>
</dbReference>
<dbReference type="UniPathway" id="UPA00946"/>